<dbReference type="EMBL" id="CP036271">
    <property type="protein sequence ID" value="QDT53820.1"/>
    <property type="molecule type" value="Genomic_DNA"/>
</dbReference>
<evidence type="ECO:0000313" key="2">
    <source>
        <dbReference type="Proteomes" id="UP000315700"/>
    </source>
</evidence>
<keyword evidence="2" id="KW-1185">Reference proteome</keyword>
<dbReference type="KEGG" id="ccos:Pan44_18440"/>
<dbReference type="RefSeq" id="WP_145029337.1">
    <property type="nucleotide sequence ID" value="NZ_CP036271.1"/>
</dbReference>
<dbReference type="AlphaFoldDB" id="A0A517SCG4"/>
<organism evidence="1 2">
    <name type="scientific">Caulifigura coniformis</name>
    <dbReference type="NCBI Taxonomy" id="2527983"/>
    <lineage>
        <taxon>Bacteria</taxon>
        <taxon>Pseudomonadati</taxon>
        <taxon>Planctomycetota</taxon>
        <taxon>Planctomycetia</taxon>
        <taxon>Planctomycetales</taxon>
        <taxon>Planctomycetaceae</taxon>
        <taxon>Caulifigura</taxon>
    </lineage>
</organism>
<protein>
    <submittedName>
        <fullName evidence="1">Uncharacterized protein</fullName>
    </submittedName>
</protein>
<sequence length="152" mass="16117">MSSDASQSILRMTLLACATAAFMVVWSGDASRTVGMSLAERNRQVAPAHAIANPQAVTQLAARPRARVERSSEARPVTTMKPALDARADVNSLPAGTYRVVFDDGRVEWLTVIDRAGGADLMEPSVMVTMVNGEAAHVIRVTSRPAGGSAIR</sequence>
<proteinExistence type="predicted"/>
<dbReference type="InParanoid" id="A0A517SCG4"/>
<accession>A0A517SCG4</accession>
<reference evidence="1 2" key="1">
    <citation type="submission" date="2019-02" db="EMBL/GenBank/DDBJ databases">
        <title>Deep-cultivation of Planctomycetes and their phenomic and genomic characterization uncovers novel biology.</title>
        <authorList>
            <person name="Wiegand S."/>
            <person name="Jogler M."/>
            <person name="Boedeker C."/>
            <person name="Pinto D."/>
            <person name="Vollmers J."/>
            <person name="Rivas-Marin E."/>
            <person name="Kohn T."/>
            <person name="Peeters S.H."/>
            <person name="Heuer A."/>
            <person name="Rast P."/>
            <person name="Oberbeckmann S."/>
            <person name="Bunk B."/>
            <person name="Jeske O."/>
            <person name="Meyerdierks A."/>
            <person name="Storesund J.E."/>
            <person name="Kallscheuer N."/>
            <person name="Luecker S."/>
            <person name="Lage O.M."/>
            <person name="Pohl T."/>
            <person name="Merkel B.J."/>
            <person name="Hornburger P."/>
            <person name="Mueller R.-W."/>
            <person name="Bruemmer F."/>
            <person name="Labrenz M."/>
            <person name="Spormann A.M."/>
            <person name="Op den Camp H."/>
            <person name="Overmann J."/>
            <person name="Amann R."/>
            <person name="Jetten M.S.M."/>
            <person name="Mascher T."/>
            <person name="Medema M.H."/>
            <person name="Devos D.P."/>
            <person name="Kaster A.-K."/>
            <person name="Ovreas L."/>
            <person name="Rohde M."/>
            <person name="Galperin M.Y."/>
            <person name="Jogler C."/>
        </authorList>
    </citation>
    <scope>NUCLEOTIDE SEQUENCE [LARGE SCALE GENOMIC DNA]</scope>
    <source>
        <strain evidence="1 2">Pan44</strain>
    </source>
</reference>
<dbReference type="Proteomes" id="UP000315700">
    <property type="component" value="Chromosome"/>
</dbReference>
<gene>
    <name evidence="1" type="ORF">Pan44_18440</name>
</gene>
<evidence type="ECO:0000313" key="1">
    <source>
        <dbReference type="EMBL" id="QDT53820.1"/>
    </source>
</evidence>
<name>A0A517SCG4_9PLAN</name>